<accession>A0A850R4U7</accession>
<keyword evidence="2" id="KW-1185">Reference proteome</keyword>
<comment type="caution">
    <text evidence="1">The sequence shown here is derived from an EMBL/GenBank/DDBJ whole genome shotgun (WGS) entry which is preliminary data.</text>
</comment>
<protein>
    <submittedName>
        <fullName evidence="1">Uncharacterized protein</fullName>
    </submittedName>
</protein>
<evidence type="ECO:0000313" key="1">
    <source>
        <dbReference type="EMBL" id="NVZ08388.1"/>
    </source>
</evidence>
<sequence>MNDHDERLQRQVASQERQERERLMRGVLNDMTLRHENRLYADTPGVSRNNAGLGFRPGYLNRCSGECVLSRFSDGTPAPIHILDGLPESWIRARDEAGHVVAVVAEVVSGFVREDRFYTREEAVRAVNH</sequence>
<dbReference type="Proteomes" id="UP000592294">
    <property type="component" value="Unassembled WGS sequence"/>
</dbReference>
<proteinExistence type="predicted"/>
<dbReference type="EMBL" id="JABZEO010000002">
    <property type="protein sequence ID" value="NVZ08388.1"/>
    <property type="molecule type" value="Genomic_DNA"/>
</dbReference>
<gene>
    <name evidence="1" type="ORF">HW932_03845</name>
</gene>
<dbReference type="AlphaFoldDB" id="A0A850R4U7"/>
<reference evidence="1 2" key="1">
    <citation type="submission" date="2020-06" db="EMBL/GenBank/DDBJ databases">
        <title>Whole-genome sequence of Allochromatium humboldtianum DSM 21881, type strain.</title>
        <authorList>
            <person name="Kyndt J.A."/>
            <person name="Meyer T.E."/>
        </authorList>
    </citation>
    <scope>NUCLEOTIDE SEQUENCE [LARGE SCALE GENOMIC DNA]</scope>
    <source>
        <strain evidence="1 2">DSM 21881</strain>
    </source>
</reference>
<name>A0A850R4U7_9GAMM</name>
<evidence type="ECO:0000313" key="2">
    <source>
        <dbReference type="Proteomes" id="UP000592294"/>
    </source>
</evidence>
<organism evidence="1 2">
    <name type="scientific">Allochromatium humboldtianum</name>
    <dbReference type="NCBI Taxonomy" id="504901"/>
    <lineage>
        <taxon>Bacteria</taxon>
        <taxon>Pseudomonadati</taxon>
        <taxon>Pseudomonadota</taxon>
        <taxon>Gammaproteobacteria</taxon>
        <taxon>Chromatiales</taxon>
        <taxon>Chromatiaceae</taxon>
        <taxon>Allochromatium</taxon>
    </lineage>
</organism>
<dbReference type="RefSeq" id="WP_176975167.1">
    <property type="nucleotide sequence ID" value="NZ_JABZEO010000002.1"/>
</dbReference>